<proteinExistence type="predicted"/>
<dbReference type="Proteomes" id="UP000015106">
    <property type="component" value="Chromosome 1"/>
</dbReference>
<dbReference type="Gramene" id="TuG1812G0100002772.01.T06">
    <property type="protein sequence ID" value="TuG1812G0100002772.01.T06"/>
    <property type="gene ID" value="TuG1812G0100002772.01"/>
</dbReference>
<sequence length="122" mass="13943">MRNGVTYLRHTETKIKLCTEKSTMIHPSLLVHHSKGNRQSGASRRKGSRDDDGQNNPAEAARGSSRQITISARIQWKNLVKNKVSIIWRQGKEDHVIIWPVQVMLYLMHYLGHHGFNTFGSP</sequence>
<reference evidence="3" key="1">
    <citation type="journal article" date="2013" name="Nature">
        <title>Draft genome of the wheat A-genome progenitor Triticum urartu.</title>
        <authorList>
            <person name="Ling H.Q."/>
            <person name="Zhao S."/>
            <person name="Liu D."/>
            <person name="Wang J."/>
            <person name="Sun H."/>
            <person name="Zhang C."/>
            <person name="Fan H."/>
            <person name="Li D."/>
            <person name="Dong L."/>
            <person name="Tao Y."/>
            <person name="Gao C."/>
            <person name="Wu H."/>
            <person name="Li Y."/>
            <person name="Cui Y."/>
            <person name="Guo X."/>
            <person name="Zheng S."/>
            <person name="Wang B."/>
            <person name="Yu K."/>
            <person name="Liang Q."/>
            <person name="Yang W."/>
            <person name="Lou X."/>
            <person name="Chen J."/>
            <person name="Feng M."/>
            <person name="Jian J."/>
            <person name="Zhang X."/>
            <person name="Luo G."/>
            <person name="Jiang Y."/>
            <person name="Liu J."/>
            <person name="Wang Z."/>
            <person name="Sha Y."/>
            <person name="Zhang B."/>
            <person name="Wu H."/>
            <person name="Tang D."/>
            <person name="Shen Q."/>
            <person name="Xue P."/>
            <person name="Zou S."/>
            <person name="Wang X."/>
            <person name="Liu X."/>
            <person name="Wang F."/>
            <person name="Yang Y."/>
            <person name="An X."/>
            <person name="Dong Z."/>
            <person name="Zhang K."/>
            <person name="Zhang X."/>
            <person name="Luo M.C."/>
            <person name="Dvorak J."/>
            <person name="Tong Y."/>
            <person name="Wang J."/>
            <person name="Yang H."/>
            <person name="Li Z."/>
            <person name="Wang D."/>
            <person name="Zhang A."/>
            <person name="Wang J."/>
        </authorList>
    </citation>
    <scope>NUCLEOTIDE SEQUENCE</scope>
    <source>
        <strain evidence="3">cv. G1812</strain>
    </source>
</reference>
<feature type="region of interest" description="Disordered" evidence="1">
    <location>
        <begin position="28"/>
        <end position="67"/>
    </location>
</feature>
<accession>A0A8R7P0Q8</accession>
<organism evidence="2 3">
    <name type="scientific">Triticum urartu</name>
    <name type="common">Red wild einkorn</name>
    <name type="synonym">Crithodium urartu</name>
    <dbReference type="NCBI Taxonomy" id="4572"/>
    <lineage>
        <taxon>Eukaryota</taxon>
        <taxon>Viridiplantae</taxon>
        <taxon>Streptophyta</taxon>
        <taxon>Embryophyta</taxon>
        <taxon>Tracheophyta</taxon>
        <taxon>Spermatophyta</taxon>
        <taxon>Magnoliopsida</taxon>
        <taxon>Liliopsida</taxon>
        <taxon>Poales</taxon>
        <taxon>Poaceae</taxon>
        <taxon>BOP clade</taxon>
        <taxon>Pooideae</taxon>
        <taxon>Triticodae</taxon>
        <taxon>Triticeae</taxon>
        <taxon>Triticinae</taxon>
        <taxon>Triticum</taxon>
    </lineage>
</organism>
<dbReference type="AlphaFoldDB" id="A0A8R7P0Q8"/>
<evidence type="ECO:0000313" key="2">
    <source>
        <dbReference type="EnsemblPlants" id="TuG1812G0100002772.01.T06"/>
    </source>
</evidence>
<reference evidence="2" key="3">
    <citation type="submission" date="2022-06" db="UniProtKB">
        <authorList>
            <consortium name="EnsemblPlants"/>
        </authorList>
    </citation>
    <scope>IDENTIFICATION</scope>
</reference>
<evidence type="ECO:0000313" key="3">
    <source>
        <dbReference type="Proteomes" id="UP000015106"/>
    </source>
</evidence>
<name>A0A8R7P0Q8_TRIUA</name>
<dbReference type="EnsemblPlants" id="TuG1812G0100002772.01.T06">
    <property type="protein sequence ID" value="TuG1812G0100002772.01.T06"/>
    <property type="gene ID" value="TuG1812G0100002772.01"/>
</dbReference>
<reference evidence="2" key="2">
    <citation type="submission" date="2018-03" db="EMBL/GenBank/DDBJ databases">
        <title>The Triticum urartu genome reveals the dynamic nature of wheat genome evolution.</title>
        <authorList>
            <person name="Ling H."/>
            <person name="Ma B."/>
            <person name="Shi X."/>
            <person name="Liu H."/>
            <person name="Dong L."/>
            <person name="Sun H."/>
            <person name="Cao Y."/>
            <person name="Gao Q."/>
            <person name="Zheng S."/>
            <person name="Li Y."/>
            <person name="Yu Y."/>
            <person name="Du H."/>
            <person name="Qi M."/>
            <person name="Li Y."/>
            <person name="Yu H."/>
            <person name="Cui Y."/>
            <person name="Wang N."/>
            <person name="Chen C."/>
            <person name="Wu H."/>
            <person name="Zhao Y."/>
            <person name="Zhang J."/>
            <person name="Li Y."/>
            <person name="Zhou W."/>
            <person name="Zhang B."/>
            <person name="Hu W."/>
            <person name="Eijk M."/>
            <person name="Tang J."/>
            <person name="Witsenboer H."/>
            <person name="Zhao S."/>
            <person name="Li Z."/>
            <person name="Zhang A."/>
            <person name="Wang D."/>
            <person name="Liang C."/>
        </authorList>
    </citation>
    <scope>NUCLEOTIDE SEQUENCE [LARGE SCALE GENOMIC DNA]</scope>
    <source>
        <strain evidence="2">cv. G1812</strain>
    </source>
</reference>
<protein>
    <submittedName>
        <fullName evidence="2">Uncharacterized protein</fullName>
    </submittedName>
</protein>
<keyword evidence="3" id="KW-1185">Reference proteome</keyword>
<evidence type="ECO:0000256" key="1">
    <source>
        <dbReference type="SAM" id="MobiDB-lite"/>
    </source>
</evidence>